<evidence type="ECO:0000256" key="4">
    <source>
        <dbReference type="ARBA" id="ARBA00022989"/>
    </source>
</evidence>
<evidence type="ECO:0008006" key="10">
    <source>
        <dbReference type="Google" id="ProtNLM"/>
    </source>
</evidence>
<evidence type="ECO:0000256" key="6">
    <source>
        <dbReference type="ARBA" id="ARBA00023180"/>
    </source>
</evidence>
<keyword evidence="3 7" id="KW-0812">Transmembrane</keyword>
<dbReference type="InterPro" id="IPR011701">
    <property type="entry name" value="MFS"/>
</dbReference>
<dbReference type="Gene3D" id="1.20.1720.10">
    <property type="entry name" value="Multidrug resistance protein D"/>
    <property type="match status" value="1"/>
</dbReference>
<feature type="transmembrane region" description="Helical" evidence="7">
    <location>
        <begin position="255"/>
        <end position="275"/>
    </location>
</feature>
<dbReference type="Gene3D" id="1.20.1250.20">
    <property type="entry name" value="MFS general substrate transporter like domains"/>
    <property type="match status" value="1"/>
</dbReference>
<keyword evidence="2" id="KW-0813">Transport</keyword>
<evidence type="ECO:0000256" key="2">
    <source>
        <dbReference type="ARBA" id="ARBA00022448"/>
    </source>
</evidence>
<feature type="transmembrane region" description="Helical" evidence="7">
    <location>
        <begin position="82"/>
        <end position="104"/>
    </location>
</feature>
<dbReference type="Pfam" id="PF07690">
    <property type="entry name" value="MFS_1"/>
    <property type="match status" value="1"/>
</dbReference>
<name>A0ABR1I202_9HYPO</name>
<organism evidence="8 9">
    <name type="scientific">Neonectria magnoliae</name>
    <dbReference type="NCBI Taxonomy" id="2732573"/>
    <lineage>
        <taxon>Eukaryota</taxon>
        <taxon>Fungi</taxon>
        <taxon>Dikarya</taxon>
        <taxon>Ascomycota</taxon>
        <taxon>Pezizomycotina</taxon>
        <taxon>Sordariomycetes</taxon>
        <taxon>Hypocreomycetidae</taxon>
        <taxon>Hypocreales</taxon>
        <taxon>Nectriaceae</taxon>
        <taxon>Neonectria</taxon>
    </lineage>
</organism>
<evidence type="ECO:0000256" key="5">
    <source>
        <dbReference type="ARBA" id="ARBA00023136"/>
    </source>
</evidence>
<evidence type="ECO:0000313" key="9">
    <source>
        <dbReference type="Proteomes" id="UP001498421"/>
    </source>
</evidence>
<feature type="transmembrane region" description="Helical" evidence="7">
    <location>
        <begin position="58"/>
        <end position="76"/>
    </location>
</feature>
<dbReference type="PANTHER" id="PTHR23502">
    <property type="entry name" value="MAJOR FACILITATOR SUPERFAMILY"/>
    <property type="match status" value="1"/>
</dbReference>
<dbReference type="EMBL" id="JAZAVK010000058">
    <property type="protein sequence ID" value="KAK7427040.1"/>
    <property type="molecule type" value="Genomic_DNA"/>
</dbReference>
<proteinExistence type="predicted"/>
<sequence>MFSTLSSLIYLPALTPISNALNVSLTLMNLTVTSYMVVAGIAPAFMGDIADQSGRKPVYVLLFIIMLGANLGMATLNKWSVLLVLKMLLSASASATASVAYGVIADITTAGERGSFIETVFLFVLIGAGKYLDWNFRRACRKFGAEDVDARHVHELTRLPIEETRLYVATILSALATVSYGLVGESRTHMASMLVMQVLAGGAASASFTVTGTLLTDYNAHRSATAQAAFNLVRCLGAGAGTASFNPLTRAIGSGWAFGIFAILVLLQAPLIWGLKRYGVAWRKAESESPTARA</sequence>
<dbReference type="SUPFAM" id="SSF103473">
    <property type="entry name" value="MFS general substrate transporter"/>
    <property type="match status" value="2"/>
</dbReference>
<accession>A0ABR1I202</accession>
<reference evidence="8 9" key="1">
    <citation type="journal article" date="2025" name="Microbiol. Resour. Announc.">
        <title>Draft genome sequences for Neonectria magnoliae and Neonectria punicea, canker pathogens of Liriodendron tulipifera and Acer saccharum in West Virginia.</title>
        <authorList>
            <person name="Petronek H.M."/>
            <person name="Kasson M.T."/>
            <person name="Metheny A.M."/>
            <person name="Stauder C.M."/>
            <person name="Lovett B."/>
            <person name="Lynch S.C."/>
            <person name="Garnas J.R."/>
            <person name="Kasson L.R."/>
            <person name="Stajich J.E."/>
        </authorList>
    </citation>
    <scope>NUCLEOTIDE SEQUENCE [LARGE SCALE GENOMIC DNA]</scope>
    <source>
        <strain evidence="8 9">NRRL 64651</strain>
    </source>
</reference>
<keyword evidence="6" id="KW-0325">Glycoprotein</keyword>
<evidence type="ECO:0000256" key="3">
    <source>
        <dbReference type="ARBA" id="ARBA00022692"/>
    </source>
</evidence>
<comment type="caution">
    <text evidence="8">The sequence shown here is derived from an EMBL/GenBank/DDBJ whole genome shotgun (WGS) entry which is preliminary data.</text>
</comment>
<feature type="transmembrane region" description="Helical" evidence="7">
    <location>
        <begin position="166"/>
        <end position="183"/>
    </location>
</feature>
<feature type="transmembrane region" description="Helical" evidence="7">
    <location>
        <begin position="116"/>
        <end position="132"/>
    </location>
</feature>
<protein>
    <recommendedName>
        <fullName evidence="10">Major facilitator superfamily (MFS) profile domain-containing protein</fullName>
    </recommendedName>
</protein>
<keyword evidence="4 7" id="KW-1133">Transmembrane helix</keyword>
<evidence type="ECO:0000313" key="8">
    <source>
        <dbReference type="EMBL" id="KAK7427040.1"/>
    </source>
</evidence>
<dbReference type="InterPro" id="IPR036259">
    <property type="entry name" value="MFS_trans_sf"/>
</dbReference>
<feature type="transmembrane region" description="Helical" evidence="7">
    <location>
        <begin position="30"/>
        <end position="46"/>
    </location>
</feature>
<gene>
    <name evidence="8" type="ORF">QQZ08_006467</name>
</gene>
<evidence type="ECO:0000256" key="1">
    <source>
        <dbReference type="ARBA" id="ARBA00004141"/>
    </source>
</evidence>
<dbReference type="PANTHER" id="PTHR23502:SF51">
    <property type="entry name" value="QUINIDINE RESISTANCE PROTEIN 1-RELATED"/>
    <property type="match status" value="1"/>
</dbReference>
<evidence type="ECO:0000256" key="7">
    <source>
        <dbReference type="SAM" id="Phobius"/>
    </source>
</evidence>
<dbReference type="Proteomes" id="UP001498421">
    <property type="component" value="Unassembled WGS sequence"/>
</dbReference>
<feature type="transmembrane region" description="Helical" evidence="7">
    <location>
        <begin position="195"/>
        <end position="215"/>
    </location>
</feature>
<comment type="subcellular location">
    <subcellularLocation>
        <location evidence="1">Membrane</location>
        <topology evidence="1">Multi-pass membrane protein</topology>
    </subcellularLocation>
</comment>
<keyword evidence="9" id="KW-1185">Reference proteome</keyword>
<keyword evidence="5 7" id="KW-0472">Membrane</keyword>